<dbReference type="NCBIfam" id="TIGR03506">
    <property type="entry name" value="FlgEFG_subfam"/>
    <property type="match status" value="2"/>
</dbReference>
<dbReference type="InterPro" id="IPR019776">
    <property type="entry name" value="Flagellar_basal_body_rod_CS"/>
</dbReference>
<dbReference type="PROSITE" id="PS00588">
    <property type="entry name" value="FLAGELLA_BB_ROD"/>
    <property type="match status" value="1"/>
</dbReference>
<dbReference type="InterPro" id="IPR037925">
    <property type="entry name" value="FlgE/F/G-like"/>
</dbReference>
<name>A0ABN8W103_9BACT</name>
<evidence type="ECO:0000259" key="5">
    <source>
        <dbReference type="Pfam" id="PF00460"/>
    </source>
</evidence>
<evidence type="ECO:0000259" key="7">
    <source>
        <dbReference type="Pfam" id="PF22692"/>
    </source>
</evidence>
<dbReference type="Pfam" id="PF00460">
    <property type="entry name" value="Flg_bb_rod"/>
    <property type="match status" value="1"/>
</dbReference>
<dbReference type="InterPro" id="IPR012836">
    <property type="entry name" value="FlgF"/>
</dbReference>
<dbReference type="RefSeq" id="WP_282012507.1">
    <property type="nucleotide sequence ID" value="NZ_OX336137.1"/>
</dbReference>
<keyword evidence="9" id="KW-1185">Reference proteome</keyword>
<feature type="domain" description="Flagellar basal body rod protein N-terminal" evidence="5">
    <location>
        <begin position="5"/>
        <end position="35"/>
    </location>
</feature>
<feature type="domain" description="Flagellar hook protein FlgE/F/G-like D1" evidence="7">
    <location>
        <begin position="98"/>
        <end position="163"/>
    </location>
</feature>
<evidence type="ECO:0000313" key="9">
    <source>
        <dbReference type="Proteomes" id="UP001157733"/>
    </source>
</evidence>
<dbReference type="PANTHER" id="PTHR30435">
    <property type="entry name" value="FLAGELLAR PROTEIN"/>
    <property type="match status" value="1"/>
</dbReference>
<evidence type="ECO:0000256" key="1">
    <source>
        <dbReference type="ARBA" id="ARBA00004117"/>
    </source>
</evidence>
<dbReference type="NCBIfam" id="TIGR02490">
    <property type="entry name" value="flgF"/>
    <property type="match status" value="1"/>
</dbReference>
<reference evidence="8 9" key="1">
    <citation type="submission" date="2022-09" db="EMBL/GenBank/DDBJ databases">
        <authorList>
            <person name="Kop L."/>
        </authorList>
    </citation>
    <scope>NUCLEOTIDE SEQUENCE [LARGE SCALE GENOMIC DNA]</scope>
    <source>
        <strain evidence="8 9">347</strain>
    </source>
</reference>
<dbReference type="InterPro" id="IPR020013">
    <property type="entry name" value="Flagellar_FlgE/F/G"/>
</dbReference>
<evidence type="ECO:0000256" key="4">
    <source>
        <dbReference type="RuleBase" id="RU362116"/>
    </source>
</evidence>
<evidence type="ECO:0000313" key="8">
    <source>
        <dbReference type="EMBL" id="CAI2719692.1"/>
    </source>
</evidence>
<gene>
    <name evidence="8" type="ORF">NSPWAT_2836</name>
</gene>
<accession>A0ABN8W103</accession>
<dbReference type="Pfam" id="PF22692">
    <property type="entry name" value="LlgE_F_G_D1"/>
    <property type="match status" value="1"/>
</dbReference>
<proteinExistence type="inferred from homology"/>
<dbReference type="InterPro" id="IPR010930">
    <property type="entry name" value="Flg_bb/hook_C_dom"/>
</dbReference>
<sequence length="263" mass="28796">MQEGLYIASSAGVKQHRKLEVISNNLANLNTPGFKKDDLVFKEMVPPFAAQESMANNRNTLLPMGLSNHAVSYVEVNGQTTDFQQGTLLNTGNDLDLALDGDGFFAVTTPQGTRYTRVGNFKLNEQGQFVDKNGHLIQTTDDKPLLIPPTGGQITIDRQGTVSIGSGLEVQPVGQVKVVRFEDQSALLKEGDGMYVMEDPDQQPLPNEQASVMQGFVETSNVSAIEEMSKMIQTVRTFEAYQRIIQSIDEADQNSVNSIARLA</sequence>
<organism evidence="8 9">
    <name type="scientific">Nitrospina watsonii</name>
    <dbReference type="NCBI Taxonomy" id="1323948"/>
    <lineage>
        <taxon>Bacteria</taxon>
        <taxon>Pseudomonadati</taxon>
        <taxon>Nitrospinota/Tectimicrobiota group</taxon>
        <taxon>Nitrospinota</taxon>
        <taxon>Nitrospinia</taxon>
        <taxon>Nitrospinales</taxon>
        <taxon>Nitrospinaceae</taxon>
        <taxon>Nitrospina</taxon>
    </lineage>
</organism>
<evidence type="ECO:0000259" key="6">
    <source>
        <dbReference type="Pfam" id="PF06429"/>
    </source>
</evidence>
<dbReference type="SUPFAM" id="SSF117143">
    <property type="entry name" value="Flagellar hook protein flgE"/>
    <property type="match status" value="1"/>
</dbReference>
<keyword evidence="8" id="KW-0969">Cilium</keyword>
<dbReference type="EMBL" id="OX336137">
    <property type="protein sequence ID" value="CAI2719692.1"/>
    <property type="molecule type" value="Genomic_DNA"/>
</dbReference>
<dbReference type="PANTHER" id="PTHR30435:SF19">
    <property type="entry name" value="FLAGELLAR BASAL-BODY ROD PROTEIN FLGG"/>
    <property type="match status" value="1"/>
</dbReference>
<comment type="similarity">
    <text evidence="2 4">Belongs to the flagella basal body rod proteins family.</text>
</comment>
<feature type="domain" description="Flagellar basal-body/hook protein C-terminal" evidence="6">
    <location>
        <begin position="213"/>
        <end position="255"/>
    </location>
</feature>
<keyword evidence="8" id="KW-0966">Cell projection</keyword>
<evidence type="ECO:0000256" key="2">
    <source>
        <dbReference type="ARBA" id="ARBA00009677"/>
    </source>
</evidence>
<dbReference type="Proteomes" id="UP001157733">
    <property type="component" value="Chromosome"/>
</dbReference>
<keyword evidence="8" id="KW-0282">Flagellum</keyword>
<comment type="subcellular location">
    <subcellularLocation>
        <location evidence="1 4">Bacterial flagellum basal body</location>
    </subcellularLocation>
</comment>
<protein>
    <submittedName>
        <fullName evidence="8">Flagellar basal-body rod protein flgG</fullName>
    </submittedName>
</protein>
<evidence type="ECO:0000256" key="3">
    <source>
        <dbReference type="ARBA" id="ARBA00023143"/>
    </source>
</evidence>
<dbReference type="Pfam" id="PF06429">
    <property type="entry name" value="Flg_bbr_C"/>
    <property type="match status" value="1"/>
</dbReference>
<dbReference type="InterPro" id="IPR001444">
    <property type="entry name" value="Flag_bb_rod_N"/>
</dbReference>
<keyword evidence="3 4" id="KW-0975">Bacterial flagellum</keyword>
<dbReference type="InterPro" id="IPR053967">
    <property type="entry name" value="LlgE_F_G-like_D1"/>
</dbReference>